<dbReference type="RefSeq" id="WP_051401944.1">
    <property type="nucleotide sequence ID" value="NZ_LZTH01000045.1"/>
</dbReference>
<protein>
    <submittedName>
        <fullName evidence="2">Nuclease PIN</fullName>
    </submittedName>
</protein>
<comment type="similarity">
    <text evidence="1">Belongs to the UPF0111 family.</text>
</comment>
<organism evidence="2 3">
    <name type="scientific">Rhizobium loti</name>
    <name type="common">Mesorhizobium loti</name>
    <dbReference type="NCBI Taxonomy" id="381"/>
    <lineage>
        <taxon>Bacteria</taxon>
        <taxon>Pseudomonadati</taxon>
        <taxon>Pseudomonadota</taxon>
        <taxon>Alphaproteobacteria</taxon>
        <taxon>Hyphomicrobiales</taxon>
        <taxon>Phyllobacteriaceae</taxon>
        <taxon>Mesorhizobium</taxon>
    </lineage>
</organism>
<accession>A0A1A5HW98</accession>
<dbReference type="Gene3D" id="1.20.58.220">
    <property type="entry name" value="Phosphate transport system protein phou homolog 2, domain 2"/>
    <property type="match status" value="1"/>
</dbReference>
<proteinExistence type="inferred from homology"/>
<dbReference type="Proteomes" id="UP000093748">
    <property type="component" value="Unassembled WGS sequence"/>
</dbReference>
<reference evidence="3" key="1">
    <citation type="submission" date="2016-06" db="EMBL/GenBank/DDBJ databases">
        <title>NZP2037 Pacbio-Illumina hybrid assembly.</title>
        <authorList>
            <person name="Ramsay J.P."/>
        </authorList>
    </citation>
    <scope>NUCLEOTIDE SEQUENCE [LARGE SCALE GENOMIC DNA]</scope>
    <source>
        <strain evidence="3">R7ANS::ICEMlSym2042</strain>
    </source>
</reference>
<dbReference type="AlphaFoldDB" id="A0A1A5HW98"/>
<evidence type="ECO:0000256" key="1">
    <source>
        <dbReference type="ARBA" id="ARBA00008591"/>
    </source>
</evidence>
<dbReference type="EMBL" id="LZTJ01000012">
    <property type="protein sequence ID" value="OBP76668.1"/>
    <property type="molecule type" value="Genomic_DNA"/>
</dbReference>
<dbReference type="PANTHER" id="PTHR37298">
    <property type="entry name" value="UPF0111 PROTEIN YKAA"/>
    <property type="match status" value="1"/>
</dbReference>
<name>A0A1A5HW98_RHILI</name>
<dbReference type="Pfam" id="PF01865">
    <property type="entry name" value="PhoU_div"/>
    <property type="match status" value="1"/>
</dbReference>
<dbReference type="PANTHER" id="PTHR37298:SF1">
    <property type="entry name" value="UPF0111 PROTEIN YKAA"/>
    <property type="match status" value="1"/>
</dbReference>
<sequence length="223" mass="24565">MRARPGHRLIDAPVAALPAQGRGNRVASQAASSATVVGGAEALEQLLQGKDIDRWCQKIIDLEDEADHITAEVLLAVRRSFITPFDRGDIKDLIQSMDDAIDMMHKTVKTVKLFETKEFDPRMQEMGGVIVAAAKLVAEAIPLLSKVGTHTVRLNAIAEEVMRVESRADDLHEQGLKDLFKRHGRSDPMAYLIGGEIYGQLEKVVDRFEDVANEISGIVIENV</sequence>
<dbReference type="InterPro" id="IPR018445">
    <property type="entry name" value="Put_Phosphate_transp_reg"/>
</dbReference>
<dbReference type="InterPro" id="IPR052912">
    <property type="entry name" value="UPF0111_domain"/>
</dbReference>
<evidence type="ECO:0000313" key="2">
    <source>
        <dbReference type="EMBL" id="OBP76668.1"/>
    </source>
</evidence>
<gene>
    <name evidence="2" type="ORF">BAE39_11195</name>
</gene>
<dbReference type="SUPFAM" id="SSF109755">
    <property type="entry name" value="PhoU-like"/>
    <property type="match status" value="1"/>
</dbReference>
<dbReference type="InterPro" id="IPR038078">
    <property type="entry name" value="PhoU-like_sf"/>
</dbReference>
<evidence type="ECO:0000313" key="3">
    <source>
        <dbReference type="Proteomes" id="UP000093748"/>
    </source>
</evidence>
<comment type="caution">
    <text evidence="2">The sequence shown here is derived from an EMBL/GenBank/DDBJ whole genome shotgun (WGS) entry which is preliminary data.</text>
</comment>